<gene>
    <name evidence="1" type="ORF">E0F88_02645</name>
</gene>
<dbReference type="AlphaFoldDB" id="A0A4R5DV95"/>
<evidence type="ECO:0000313" key="1">
    <source>
        <dbReference type="EMBL" id="TDE18452.1"/>
    </source>
</evidence>
<reference evidence="1 2" key="1">
    <citation type="submission" date="2019-03" db="EMBL/GenBank/DDBJ databases">
        <title>Dyadobacter AR-3-6 sp. nov., isolated from arctic soil.</title>
        <authorList>
            <person name="Chaudhary D.K."/>
        </authorList>
    </citation>
    <scope>NUCLEOTIDE SEQUENCE [LARGE SCALE GENOMIC DNA]</scope>
    <source>
        <strain evidence="1 2">AR-3-6</strain>
    </source>
</reference>
<dbReference type="Proteomes" id="UP000294850">
    <property type="component" value="Unassembled WGS sequence"/>
</dbReference>
<proteinExistence type="predicted"/>
<dbReference type="Pfam" id="PF05973">
    <property type="entry name" value="Gp49"/>
    <property type="match status" value="1"/>
</dbReference>
<keyword evidence="2" id="KW-1185">Reference proteome</keyword>
<dbReference type="InterPro" id="IPR009241">
    <property type="entry name" value="HigB-like"/>
</dbReference>
<name>A0A4R5DV95_9BACT</name>
<evidence type="ECO:0000313" key="2">
    <source>
        <dbReference type="Proteomes" id="UP000294850"/>
    </source>
</evidence>
<dbReference type="OrthoDB" id="573082at2"/>
<dbReference type="EMBL" id="SMFL01000001">
    <property type="protein sequence ID" value="TDE18452.1"/>
    <property type="molecule type" value="Genomic_DNA"/>
</dbReference>
<comment type="caution">
    <text evidence="1">The sequence shown here is derived from an EMBL/GenBank/DDBJ whole genome shotgun (WGS) entry which is preliminary data.</text>
</comment>
<sequence length="115" mass="13685">MKQKFLVEFLPDAVEFIDSLDEKARDKIIYNIRKSQIIDDAELLKKLNNNIWEFRTLYGGIAYRLFAFWDKHNESGTIILATHGIIKKSNQTPVKEIERAEELRTKYFQQKTYNK</sequence>
<dbReference type="RefSeq" id="WP_131956371.1">
    <property type="nucleotide sequence ID" value="NZ_SMFL01000001.1"/>
</dbReference>
<organism evidence="1 2">
    <name type="scientific">Dyadobacter psychrotolerans</name>
    <dbReference type="NCBI Taxonomy" id="2541721"/>
    <lineage>
        <taxon>Bacteria</taxon>
        <taxon>Pseudomonadati</taxon>
        <taxon>Bacteroidota</taxon>
        <taxon>Cytophagia</taxon>
        <taxon>Cytophagales</taxon>
        <taxon>Spirosomataceae</taxon>
        <taxon>Dyadobacter</taxon>
    </lineage>
</organism>
<accession>A0A4R5DV95</accession>
<protein>
    <submittedName>
        <fullName evidence="1">Type II toxin-antitoxin system RelE/ParE family toxin</fullName>
    </submittedName>
</protein>